<accession>A0ABP5JH45</accession>
<sequence length="164" mass="18586">MQRAQAGPPANEWFLDTEYERDHSWPYGDFSATDVRVMPSGFTFHISWTWRQDTEVGTATATFTRTRDAHDAGALAMQNMARDRASGIYTQYINPQFVPDDPNDRYYAYYVLLHPAALWKVEASTCTVETQPLANAENATRLHTLLPSWRRRGPTPGSTQSDAP</sequence>
<evidence type="ECO:0000313" key="2">
    <source>
        <dbReference type="Proteomes" id="UP001501161"/>
    </source>
</evidence>
<proteinExistence type="predicted"/>
<dbReference type="Proteomes" id="UP001501161">
    <property type="component" value="Unassembled WGS sequence"/>
</dbReference>
<protein>
    <submittedName>
        <fullName evidence="1">Uncharacterized protein</fullName>
    </submittedName>
</protein>
<comment type="caution">
    <text evidence="1">The sequence shown here is derived from an EMBL/GenBank/DDBJ whole genome shotgun (WGS) entry which is preliminary data.</text>
</comment>
<evidence type="ECO:0000313" key="1">
    <source>
        <dbReference type="EMBL" id="GAA2115325.1"/>
    </source>
</evidence>
<dbReference type="EMBL" id="BAAAMQ010000017">
    <property type="protein sequence ID" value="GAA2115325.1"/>
    <property type="molecule type" value="Genomic_DNA"/>
</dbReference>
<gene>
    <name evidence="1" type="ORF">GCM10009726_34030</name>
</gene>
<organism evidence="1 2">
    <name type="scientific">Nocardioides furvisabuli</name>
    <dbReference type="NCBI Taxonomy" id="375542"/>
    <lineage>
        <taxon>Bacteria</taxon>
        <taxon>Bacillati</taxon>
        <taxon>Actinomycetota</taxon>
        <taxon>Actinomycetes</taxon>
        <taxon>Propionibacteriales</taxon>
        <taxon>Nocardioidaceae</taxon>
        <taxon>Nocardioides</taxon>
    </lineage>
</organism>
<keyword evidence="2" id="KW-1185">Reference proteome</keyword>
<name>A0ABP5JH45_9ACTN</name>
<reference evidence="2" key="1">
    <citation type="journal article" date="2019" name="Int. J. Syst. Evol. Microbiol.">
        <title>The Global Catalogue of Microorganisms (GCM) 10K type strain sequencing project: providing services to taxonomists for standard genome sequencing and annotation.</title>
        <authorList>
            <consortium name="The Broad Institute Genomics Platform"/>
            <consortium name="The Broad Institute Genome Sequencing Center for Infectious Disease"/>
            <person name="Wu L."/>
            <person name="Ma J."/>
        </authorList>
    </citation>
    <scope>NUCLEOTIDE SEQUENCE [LARGE SCALE GENOMIC DNA]</scope>
    <source>
        <strain evidence="2">JCM 13813</strain>
    </source>
</reference>